<dbReference type="InterPro" id="IPR012934">
    <property type="entry name" value="Znf_AD"/>
</dbReference>
<evidence type="ECO:0000256" key="3">
    <source>
        <dbReference type="ARBA" id="ARBA00022771"/>
    </source>
</evidence>
<proteinExistence type="inferred from homology"/>
<feature type="domain" description="THAP-type" evidence="11">
    <location>
        <begin position="1"/>
        <end position="79"/>
    </location>
</feature>
<evidence type="ECO:0000256" key="1">
    <source>
        <dbReference type="ARBA" id="ARBA00022723"/>
    </source>
</evidence>
<keyword evidence="6" id="KW-0539">Nucleus</keyword>
<dbReference type="GO" id="GO:0005634">
    <property type="term" value="C:nucleus"/>
    <property type="evidence" value="ECO:0007669"/>
    <property type="project" value="UniProtKB-SubCell"/>
</dbReference>
<dbReference type="InterPro" id="IPR038441">
    <property type="entry name" value="THAP_Znf_sf"/>
</dbReference>
<dbReference type="GO" id="GO:0000978">
    <property type="term" value="F:RNA polymerase II cis-regulatory region sequence-specific DNA binding"/>
    <property type="evidence" value="ECO:0007669"/>
    <property type="project" value="TreeGrafter"/>
</dbReference>
<dbReference type="SMART" id="SM00355">
    <property type="entry name" value="ZnF_C2H2"/>
    <property type="match status" value="11"/>
</dbReference>
<dbReference type="OrthoDB" id="8823111at2759"/>
<dbReference type="PROSITE" id="PS50157">
    <property type="entry name" value="ZINC_FINGER_C2H2_2"/>
    <property type="match status" value="6"/>
</dbReference>
<sequence length="654" mass="76069">MPSCAVPNCDSTRRRGFRFFRFPSDKTRREKWVNNVGRENWDPTESSRICNTHFEYSQFELHRQDNHMKLKQNAVPTLFYVEISPPRESYMTKVDSEPSPIHSLSEKSETAETKYLLVENELITTPGKNEYLQLEEEQQDYQQELLNMDKQKSLCRLCLTPSPVQRLISSDESKMLEEIASIELSRNAQLNKACIKCLVNLKLAFQIQQRIIKSNNWFIENIDAEVVGSNSCEIITIKQESLDGEVILDSANSNTEISGSRIKEEHSDKRSTNDTDSTAEILVLKTEKDVVEEKSLFADFNLGKCPICGKDNSTVEHAQSHFESIHKCETCDTSFKNIQEYSLHMTKKHGTQNQTCPHCDLCFKYETLYKIHISLAHQKKVKLKSQMSQVRSISKVSRRPSRKSNSSAIQWVHCRSSMETEPAGGELRGELHDCAECGRSFFDEQQYLRHIKVHDKITCPICKREITRYNYSRHYALHGPGMPQLVCEICGSVCKNKGSLRTHIYYTHSQRSLPCEHCDKVFRKKYDLVMHTKKEHTGERNHVCDICGKKYFTRHKLNSHVKILHLKERKFVCRFCDKSLSSRHSLRTHERQHTNESPYKCEICGEGFRQNVSLRWHRKSKHNCIEEKTEECKVCGKKFVNIFAVKSHMRMHDP</sequence>
<evidence type="ECO:0000313" key="13">
    <source>
        <dbReference type="Proteomes" id="UP001152888"/>
    </source>
</evidence>
<name>A0A9P0KJ04_ACAOB</name>
<evidence type="ECO:0000256" key="6">
    <source>
        <dbReference type="ARBA" id="ARBA00023242"/>
    </source>
</evidence>
<dbReference type="SMART" id="SM00692">
    <property type="entry name" value="DM3"/>
    <property type="match status" value="1"/>
</dbReference>
<dbReference type="AlphaFoldDB" id="A0A9P0KJ04"/>
<dbReference type="EMBL" id="CAKOFQ010006817">
    <property type="protein sequence ID" value="CAH1974074.1"/>
    <property type="molecule type" value="Genomic_DNA"/>
</dbReference>
<protein>
    <submittedName>
        <fullName evidence="12">Uncharacterized protein</fullName>
    </submittedName>
</protein>
<evidence type="ECO:0000256" key="2">
    <source>
        <dbReference type="ARBA" id="ARBA00022737"/>
    </source>
</evidence>
<evidence type="ECO:0000256" key="5">
    <source>
        <dbReference type="ARBA" id="ARBA00023125"/>
    </source>
</evidence>
<dbReference type="GO" id="GO:0000981">
    <property type="term" value="F:DNA-binding transcription factor activity, RNA polymerase II-specific"/>
    <property type="evidence" value="ECO:0007669"/>
    <property type="project" value="TreeGrafter"/>
</dbReference>
<dbReference type="PROSITE" id="PS00028">
    <property type="entry name" value="ZINC_FINGER_C2H2_1"/>
    <property type="match status" value="9"/>
</dbReference>
<comment type="similarity">
    <text evidence="7">Belongs to the snail C2H2-type zinc-finger protein family.</text>
</comment>
<evidence type="ECO:0000256" key="4">
    <source>
        <dbReference type="ARBA" id="ARBA00022833"/>
    </source>
</evidence>
<feature type="domain" description="C2H2-type" evidence="10">
    <location>
        <begin position="630"/>
        <end position="654"/>
    </location>
</feature>
<dbReference type="PROSITE" id="PS50950">
    <property type="entry name" value="ZF_THAP"/>
    <property type="match status" value="1"/>
</dbReference>
<feature type="domain" description="C2H2-type" evidence="10">
    <location>
        <begin position="542"/>
        <end position="570"/>
    </location>
</feature>
<dbReference type="SMART" id="SM00980">
    <property type="entry name" value="THAP"/>
    <property type="match status" value="1"/>
</dbReference>
<dbReference type="Gene3D" id="6.20.210.20">
    <property type="entry name" value="THAP domain"/>
    <property type="match status" value="1"/>
</dbReference>
<evidence type="ECO:0000256" key="7">
    <source>
        <dbReference type="ARBA" id="ARBA00037948"/>
    </source>
</evidence>
<feature type="domain" description="C2H2-type" evidence="10">
    <location>
        <begin position="432"/>
        <end position="454"/>
    </location>
</feature>
<keyword evidence="1" id="KW-0479">Metal-binding</keyword>
<keyword evidence="13" id="KW-1185">Reference proteome</keyword>
<dbReference type="Pfam" id="PF05485">
    <property type="entry name" value="THAP"/>
    <property type="match status" value="1"/>
</dbReference>
<gene>
    <name evidence="12" type="ORF">ACAOBT_LOCUS10886</name>
</gene>
<evidence type="ECO:0000256" key="8">
    <source>
        <dbReference type="PROSITE-ProRule" id="PRU00042"/>
    </source>
</evidence>
<dbReference type="PANTHER" id="PTHR24388">
    <property type="entry name" value="ZINC FINGER PROTEIN"/>
    <property type="match status" value="1"/>
</dbReference>
<comment type="caution">
    <text evidence="12">The sequence shown here is derived from an EMBL/GenBank/DDBJ whole genome shotgun (WGS) entry which is preliminary data.</text>
</comment>
<feature type="domain" description="C2H2-type" evidence="10">
    <location>
        <begin position="571"/>
        <end position="598"/>
    </location>
</feature>
<evidence type="ECO:0000256" key="9">
    <source>
        <dbReference type="PROSITE-ProRule" id="PRU00309"/>
    </source>
</evidence>
<evidence type="ECO:0000259" key="10">
    <source>
        <dbReference type="PROSITE" id="PS50157"/>
    </source>
</evidence>
<dbReference type="Gene3D" id="3.30.160.60">
    <property type="entry name" value="Classic Zinc Finger"/>
    <property type="match status" value="5"/>
</dbReference>
<feature type="domain" description="C2H2-type" evidence="10">
    <location>
        <begin position="513"/>
        <end position="541"/>
    </location>
</feature>
<keyword evidence="3 8" id="KW-0863">Zinc-finger</keyword>
<dbReference type="InterPro" id="IPR050527">
    <property type="entry name" value="Snail/Krueppel_Znf"/>
</dbReference>
<dbReference type="SUPFAM" id="SSF57667">
    <property type="entry name" value="beta-beta-alpha zinc fingers"/>
    <property type="match status" value="5"/>
</dbReference>
<organism evidence="12 13">
    <name type="scientific">Acanthoscelides obtectus</name>
    <name type="common">Bean weevil</name>
    <name type="synonym">Bruchus obtectus</name>
    <dbReference type="NCBI Taxonomy" id="200917"/>
    <lineage>
        <taxon>Eukaryota</taxon>
        <taxon>Metazoa</taxon>
        <taxon>Ecdysozoa</taxon>
        <taxon>Arthropoda</taxon>
        <taxon>Hexapoda</taxon>
        <taxon>Insecta</taxon>
        <taxon>Pterygota</taxon>
        <taxon>Neoptera</taxon>
        <taxon>Endopterygota</taxon>
        <taxon>Coleoptera</taxon>
        <taxon>Polyphaga</taxon>
        <taxon>Cucujiformia</taxon>
        <taxon>Chrysomeloidea</taxon>
        <taxon>Chrysomelidae</taxon>
        <taxon>Bruchinae</taxon>
        <taxon>Bruchini</taxon>
        <taxon>Acanthoscelides</taxon>
    </lineage>
</organism>
<keyword evidence="4" id="KW-0862">Zinc</keyword>
<dbReference type="SUPFAM" id="SSF57716">
    <property type="entry name" value="Glucocorticoid receptor-like (DNA-binding domain)"/>
    <property type="match status" value="1"/>
</dbReference>
<evidence type="ECO:0000259" key="11">
    <source>
        <dbReference type="PROSITE" id="PS50950"/>
    </source>
</evidence>
<dbReference type="InterPro" id="IPR006612">
    <property type="entry name" value="THAP_Znf"/>
</dbReference>
<dbReference type="GO" id="GO:0008270">
    <property type="term" value="F:zinc ion binding"/>
    <property type="evidence" value="ECO:0007669"/>
    <property type="project" value="UniProtKB-KW"/>
</dbReference>
<keyword evidence="2" id="KW-0677">Repeat</keyword>
<evidence type="ECO:0000313" key="12">
    <source>
        <dbReference type="EMBL" id="CAH1974074.1"/>
    </source>
</evidence>
<feature type="domain" description="C2H2-type" evidence="10">
    <location>
        <begin position="599"/>
        <end position="627"/>
    </location>
</feature>
<keyword evidence="5 9" id="KW-0238">DNA-binding</keyword>
<dbReference type="PANTHER" id="PTHR24388:SF53">
    <property type="entry name" value="CHORION TRANSCRIPTION FACTOR CF2-RELATED"/>
    <property type="match status" value="1"/>
</dbReference>
<accession>A0A9P0KJ04</accession>
<dbReference type="Pfam" id="PF00096">
    <property type="entry name" value="zf-C2H2"/>
    <property type="match status" value="5"/>
</dbReference>
<dbReference type="InterPro" id="IPR036236">
    <property type="entry name" value="Znf_C2H2_sf"/>
</dbReference>
<dbReference type="InterPro" id="IPR013087">
    <property type="entry name" value="Znf_C2H2_type"/>
</dbReference>
<dbReference type="SMART" id="SM00868">
    <property type="entry name" value="zf-AD"/>
    <property type="match status" value="1"/>
</dbReference>
<dbReference type="Proteomes" id="UP001152888">
    <property type="component" value="Unassembled WGS sequence"/>
</dbReference>
<reference evidence="12" key="1">
    <citation type="submission" date="2022-03" db="EMBL/GenBank/DDBJ databases">
        <authorList>
            <person name="Sayadi A."/>
        </authorList>
    </citation>
    <scope>NUCLEOTIDE SEQUENCE</scope>
</reference>